<protein>
    <submittedName>
        <fullName evidence="6">Uncharacterized protein</fullName>
    </submittedName>
</protein>
<evidence type="ECO:0000256" key="1">
    <source>
        <dbReference type="ARBA" id="ARBA00004370"/>
    </source>
</evidence>
<accession>A0A1B1AHV9</accession>
<proteinExistence type="predicted"/>
<dbReference type="GO" id="GO:0016020">
    <property type="term" value="C:membrane"/>
    <property type="evidence" value="ECO:0007669"/>
    <property type="project" value="UniProtKB-SubCell"/>
</dbReference>
<evidence type="ECO:0000313" key="7">
    <source>
        <dbReference type="Proteomes" id="UP000092498"/>
    </source>
</evidence>
<sequence>MSRDDDDGDRGRGEPIDVEYEPAYREDAGRGVGTGTALVLAIVAAGVGAAGGAVAPRIPAVQQALNNVAPISADGVSTSPSGEAASLDQRLDAIEEIMNAPLASAAAGEAGDGGTGARVFALQSGLRDVEARLNTMPSTAEVQALVAEVRRLQEELPAVAAEARTAATAARASYAVVAASEAARSSGPFEQAHASLAALLPNDPNVAALEPLARVGAPTRIELRDQFARLDNEIIRSARQSQAGAGFWGRIQAALAQWIVIRQAGAGDTPEGIVERAEQYLAADRLADAIQELNRLPAAPKRAAQAWINDAQRRLEIDTRIAAIRQELSRS</sequence>
<keyword evidence="3" id="KW-1133">Transmembrane helix</keyword>
<gene>
    <name evidence="6" type="ORF">ATE48_09585</name>
</gene>
<dbReference type="RefSeq" id="WP_066770660.1">
    <property type="nucleotide sequence ID" value="NZ_CP013244.1"/>
</dbReference>
<organism evidence="6 7">
    <name type="scientific">Candidatus Viadribacter manganicus</name>
    <dbReference type="NCBI Taxonomy" id="1759059"/>
    <lineage>
        <taxon>Bacteria</taxon>
        <taxon>Pseudomonadati</taxon>
        <taxon>Pseudomonadota</taxon>
        <taxon>Alphaproteobacteria</taxon>
        <taxon>Hyphomonadales</taxon>
        <taxon>Hyphomonadaceae</taxon>
        <taxon>Candidatus Viadribacter</taxon>
    </lineage>
</organism>
<keyword evidence="7" id="KW-1185">Reference proteome</keyword>
<reference evidence="6 7" key="1">
    <citation type="submission" date="2015-11" db="EMBL/GenBank/DDBJ databases">
        <title>Whole-Genome Sequence of Candidatus Oderbacter manganicum from the National Park Lower Oder Valley, Germany.</title>
        <authorList>
            <person name="Braun B."/>
            <person name="Liere K."/>
            <person name="Szewzyk U."/>
        </authorList>
    </citation>
    <scope>NUCLEOTIDE SEQUENCE [LARGE SCALE GENOMIC DNA]</scope>
    <source>
        <strain evidence="6 7">OTSz_A_272</strain>
    </source>
</reference>
<name>A0A1B1AHV9_9PROT</name>
<evidence type="ECO:0000256" key="3">
    <source>
        <dbReference type="ARBA" id="ARBA00022989"/>
    </source>
</evidence>
<keyword evidence="4" id="KW-0472">Membrane</keyword>
<evidence type="ECO:0000256" key="4">
    <source>
        <dbReference type="ARBA" id="ARBA00023136"/>
    </source>
</evidence>
<dbReference type="STRING" id="1759059.ATE48_09585"/>
<comment type="subcellular location">
    <subcellularLocation>
        <location evidence="1">Membrane</location>
    </subcellularLocation>
</comment>
<dbReference type="OrthoDB" id="7193408at2"/>
<dbReference type="Proteomes" id="UP000092498">
    <property type="component" value="Chromosome"/>
</dbReference>
<dbReference type="AlphaFoldDB" id="A0A1B1AHV9"/>
<dbReference type="Pfam" id="PF09731">
    <property type="entry name" value="Mitofilin"/>
    <property type="match status" value="1"/>
</dbReference>
<evidence type="ECO:0000313" key="6">
    <source>
        <dbReference type="EMBL" id="ANP46153.1"/>
    </source>
</evidence>
<dbReference type="EMBL" id="CP013244">
    <property type="protein sequence ID" value="ANP46153.1"/>
    <property type="molecule type" value="Genomic_DNA"/>
</dbReference>
<evidence type="ECO:0000256" key="2">
    <source>
        <dbReference type="ARBA" id="ARBA00022692"/>
    </source>
</evidence>
<keyword evidence="2" id="KW-0812">Transmembrane</keyword>
<dbReference type="InParanoid" id="A0A1B1AHV9"/>
<feature type="compositionally biased region" description="Basic and acidic residues" evidence="5">
    <location>
        <begin position="1"/>
        <end position="15"/>
    </location>
</feature>
<dbReference type="KEGG" id="cbot:ATE48_09585"/>
<dbReference type="InterPro" id="IPR019133">
    <property type="entry name" value="MIC60"/>
</dbReference>
<evidence type="ECO:0000256" key="5">
    <source>
        <dbReference type="SAM" id="MobiDB-lite"/>
    </source>
</evidence>
<feature type="region of interest" description="Disordered" evidence="5">
    <location>
        <begin position="1"/>
        <end position="24"/>
    </location>
</feature>